<dbReference type="Pfam" id="PF00122">
    <property type="entry name" value="E1-E2_ATPase"/>
    <property type="match status" value="1"/>
</dbReference>
<dbReference type="GO" id="GO:0005388">
    <property type="term" value="F:P-type calcium transporter activity"/>
    <property type="evidence" value="ECO:0007669"/>
    <property type="project" value="UniProtKB-EC"/>
</dbReference>
<evidence type="ECO:0000256" key="12">
    <source>
        <dbReference type="ARBA" id="ARBA00022989"/>
    </source>
</evidence>
<accession>E9EDL6</accession>
<dbReference type="HOGENOM" id="CLU_002360_9_3_1"/>
<name>E9EDL6_METAQ</name>
<proteinExistence type="inferred from homology"/>
<keyword evidence="11" id="KW-1278">Translocase</keyword>
<dbReference type="AlphaFoldDB" id="E9EDL6"/>
<comment type="subcellular location">
    <subcellularLocation>
        <location evidence="17">Membrane</location>
        <topology evidence="17">Multi-pass membrane protein</topology>
    </subcellularLocation>
    <subcellularLocation>
        <location evidence="1">Vacuole membrane</location>
        <topology evidence="1">Multi-pass membrane protein</topology>
    </subcellularLocation>
</comment>
<dbReference type="STRING" id="655827.E9EDL6"/>
<dbReference type="InterPro" id="IPR006408">
    <property type="entry name" value="P-type_ATPase_IIB"/>
</dbReference>
<feature type="transmembrane region" description="Helical" evidence="17">
    <location>
        <begin position="473"/>
        <end position="498"/>
    </location>
</feature>
<dbReference type="KEGG" id="maw:19252275"/>
<evidence type="ECO:0000256" key="16">
    <source>
        <dbReference type="ARBA" id="ARBA00059328"/>
    </source>
</evidence>
<dbReference type="Gene3D" id="2.70.150.10">
    <property type="entry name" value="Calcium-transporting ATPase, cytoplasmic transduction domain A"/>
    <property type="match status" value="1"/>
</dbReference>
<dbReference type="SFLD" id="SFLDS00003">
    <property type="entry name" value="Haloacid_Dehalogenase"/>
    <property type="match status" value="1"/>
</dbReference>
<feature type="transmembrane region" description="Helical" evidence="17">
    <location>
        <begin position="1072"/>
        <end position="1094"/>
    </location>
</feature>
<feature type="transmembrane region" description="Helical" evidence="17">
    <location>
        <begin position="1106"/>
        <end position="1126"/>
    </location>
</feature>
<gene>
    <name evidence="22" type="ORF">MAC_07964</name>
</gene>
<dbReference type="InterPro" id="IPR018303">
    <property type="entry name" value="ATPase_P-typ_P_site"/>
</dbReference>
<dbReference type="GO" id="GO:0005886">
    <property type="term" value="C:plasma membrane"/>
    <property type="evidence" value="ECO:0007669"/>
    <property type="project" value="TreeGrafter"/>
</dbReference>
<comment type="function">
    <text evidence="16">This magnesium-dependent enzyme catalyzes the hydrolysis of ATP coupled with the transport of calcium. Transports the calcium to the vacuole and participates in the control of the cytosolic free calcium.</text>
</comment>
<dbReference type="FunFam" id="3.40.50.1000:FF:000018">
    <property type="entry name" value="Calcium-transporting ATPase"/>
    <property type="match status" value="1"/>
</dbReference>
<dbReference type="InterPro" id="IPR059000">
    <property type="entry name" value="ATPase_P-type_domA"/>
</dbReference>
<dbReference type="InterPro" id="IPR023214">
    <property type="entry name" value="HAD_sf"/>
</dbReference>
<dbReference type="Pfam" id="PF00690">
    <property type="entry name" value="Cation_ATPase_N"/>
    <property type="match status" value="1"/>
</dbReference>
<dbReference type="Pfam" id="PF13246">
    <property type="entry name" value="Cation_ATPase"/>
    <property type="match status" value="1"/>
</dbReference>
<feature type="transmembrane region" description="Helical" evidence="17">
    <location>
        <begin position="1033"/>
        <end position="1052"/>
    </location>
</feature>
<dbReference type="SUPFAM" id="SSF81665">
    <property type="entry name" value="Calcium ATPase, transmembrane domain M"/>
    <property type="match status" value="1"/>
</dbReference>
<keyword evidence="4 17" id="KW-0109">Calcium transport</keyword>
<dbReference type="EMBL" id="GL698559">
    <property type="protein sequence ID" value="EFY86012.1"/>
    <property type="molecule type" value="Genomic_DNA"/>
</dbReference>
<dbReference type="Proteomes" id="UP000002499">
    <property type="component" value="Unassembled WGS sequence"/>
</dbReference>
<keyword evidence="5 17" id="KW-0812">Transmembrane</keyword>
<keyword evidence="6" id="KW-0479">Metal-binding</keyword>
<organism evidence="23">
    <name type="scientific">Metarhizium acridum (strain CQMa 102)</name>
    <dbReference type="NCBI Taxonomy" id="655827"/>
    <lineage>
        <taxon>Eukaryota</taxon>
        <taxon>Fungi</taxon>
        <taxon>Dikarya</taxon>
        <taxon>Ascomycota</taxon>
        <taxon>Pezizomycotina</taxon>
        <taxon>Sordariomycetes</taxon>
        <taxon>Hypocreomycetidae</taxon>
        <taxon>Hypocreales</taxon>
        <taxon>Clavicipitaceae</taxon>
        <taxon>Metarhizium</taxon>
    </lineage>
</organism>
<dbReference type="FunFam" id="2.70.150.10:FF:000028">
    <property type="entry name" value="Calcium-transporting ATPase"/>
    <property type="match status" value="1"/>
</dbReference>
<dbReference type="GO" id="GO:0006874">
    <property type="term" value="P:intracellular calcium ion homeostasis"/>
    <property type="evidence" value="ECO:0007669"/>
    <property type="project" value="TreeGrafter"/>
</dbReference>
<evidence type="ECO:0000313" key="23">
    <source>
        <dbReference type="Proteomes" id="UP000002499"/>
    </source>
</evidence>
<dbReference type="eggNOG" id="KOG0204">
    <property type="taxonomic scope" value="Eukaryota"/>
</dbReference>
<dbReference type="InterPro" id="IPR004014">
    <property type="entry name" value="ATPase_P-typ_cation-transptr_N"/>
</dbReference>
<keyword evidence="13 17" id="KW-0406">Ion transport</keyword>
<dbReference type="PRINTS" id="PR00119">
    <property type="entry name" value="CATATPASE"/>
</dbReference>
<dbReference type="InterPro" id="IPR023299">
    <property type="entry name" value="ATPase_P-typ_cyto_dom_N"/>
</dbReference>
<comment type="similarity">
    <text evidence="17">Belongs to the cation transport ATPase (P-type) (TC 3.A.3) family.</text>
</comment>
<feature type="domain" description="P-type ATPase A" evidence="19">
    <location>
        <begin position="297"/>
        <end position="409"/>
    </location>
</feature>
<dbReference type="EC" id="7.2.2.10" evidence="17"/>
<dbReference type="GO" id="GO:0005524">
    <property type="term" value="F:ATP binding"/>
    <property type="evidence" value="ECO:0007669"/>
    <property type="project" value="UniProtKB-KW"/>
</dbReference>
<evidence type="ECO:0000259" key="20">
    <source>
        <dbReference type="Pfam" id="PF00689"/>
    </source>
</evidence>
<dbReference type="GO" id="GO:0005774">
    <property type="term" value="C:vacuolar membrane"/>
    <property type="evidence" value="ECO:0007669"/>
    <property type="project" value="UniProtKB-SubCell"/>
</dbReference>
<evidence type="ECO:0000256" key="9">
    <source>
        <dbReference type="ARBA" id="ARBA00022840"/>
    </source>
</evidence>
<comment type="function">
    <text evidence="17">Catalyzes the hydrolysis of ATP coupled with the transport of calcium.</text>
</comment>
<dbReference type="Gene3D" id="1.20.1110.10">
    <property type="entry name" value="Calcium-transporting ATPase, transmembrane domain"/>
    <property type="match status" value="1"/>
</dbReference>
<evidence type="ECO:0000259" key="19">
    <source>
        <dbReference type="Pfam" id="PF00122"/>
    </source>
</evidence>
<dbReference type="GO" id="GO:0046872">
    <property type="term" value="F:metal ion binding"/>
    <property type="evidence" value="ECO:0007669"/>
    <property type="project" value="UniProtKB-KW"/>
</dbReference>
<evidence type="ECO:0000256" key="3">
    <source>
        <dbReference type="ARBA" id="ARBA00022554"/>
    </source>
</evidence>
<dbReference type="SUPFAM" id="SSF81653">
    <property type="entry name" value="Calcium ATPase, transduction domain A"/>
    <property type="match status" value="1"/>
</dbReference>
<evidence type="ECO:0000256" key="2">
    <source>
        <dbReference type="ARBA" id="ARBA00022448"/>
    </source>
</evidence>
<dbReference type="GeneID" id="19252275"/>
<dbReference type="PANTHER" id="PTHR24093">
    <property type="entry name" value="CATION TRANSPORTING ATPASE"/>
    <property type="match status" value="1"/>
</dbReference>
<keyword evidence="9 17" id="KW-0067">ATP-binding</keyword>
<dbReference type="InParanoid" id="E9EDL6"/>
<feature type="transmembrane region" description="Helical" evidence="17">
    <location>
        <begin position="260"/>
        <end position="280"/>
    </location>
</feature>
<dbReference type="Gene3D" id="3.40.1110.10">
    <property type="entry name" value="Calcium-transporting ATPase, cytoplasmic domain N"/>
    <property type="match status" value="1"/>
</dbReference>
<evidence type="ECO:0000256" key="17">
    <source>
        <dbReference type="RuleBase" id="RU361146"/>
    </source>
</evidence>
<evidence type="ECO:0000256" key="5">
    <source>
        <dbReference type="ARBA" id="ARBA00022692"/>
    </source>
</evidence>
<feature type="transmembrane region" description="Helical" evidence="17">
    <location>
        <begin position="432"/>
        <end position="453"/>
    </location>
</feature>
<dbReference type="InterPro" id="IPR036412">
    <property type="entry name" value="HAD-like_sf"/>
</dbReference>
<dbReference type="SUPFAM" id="SSF56784">
    <property type="entry name" value="HAD-like"/>
    <property type="match status" value="1"/>
</dbReference>
<dbReference type="InterPro" id="IPR044492">
    <property type="entry name" value="P_typ_ATPase_HD_dom"/>
</dbReference>
<keyword evidence="12 17" id="KW-1133">Transmembrane helix</keyword>
<evidence type="ECO:0000256" key="4">
    <source>
        <dbReference type="ARBA" id="ARBA00022568"/>
    </source>
</evidence>
<dbReference type="SFLD" id="SFLDG00002">
    <property type="entry name" value="C1.7:_P-type_atpase_like"/>
    <property type="match status" value="1"/>
</dbReference>
<feature type="transmembrane region" description="Helical" evidence="17">
    <location>
        <begin position="994"/>
        <end position="1013"/>
    </location>
</feature>
<dbReference type="InterPro" id="IPR023298">
    <property type="entry name" value="ATPase_P-typ_TM_dom_sf"/>
</dbReference>
<evidence type="ECO:0000256" key="13">
    <source>
        <dbReference type="ARBA" id="ARBA00023065"/>
    </source>
</evidence>
<feature type="region of interest" description="Disordered" evidence="18">
    <location>
        <begin position="1192"/>
        <end position="1218"/>
    </location>
</feature>
<dbReference type="SFLD" id="SFLDF00027">
    <property type="entry name" value="p-type_atpase"/>
    <property type="match status" value="1"/>
</dbReference>
<sequence>MLPSASSHGEESPEPQYPARNRAPTITIHPADEVIAQNSHLQDPFVPPHHTDRRNRGCLLASSSGRTPDRQTALQIPIIDCADADQDNTSATTISPVFSAMRSYSASSCSTFAAHGRSCSRRPSHSSTCDAPFLLSPKALAETIASKSIAELEALGGLDGLAQGLQTDLYAGLCEDLQSLHAGGPSLDQDIHGPHQYRVEVYGVNKIPPKKTKGILELMMLALSDKVLVLLCVVAGISLLIGVYQTLFQPHLPGQPRIEWMDSLTIMAAVLIVVVTGAVNDYQKEKQFARLVKKTEDRVVEAVRSGKSTEISVFDILVGDILHVSAGSVIPADGVLVTGFSVRCDESSITGESDHITKTPLNTALSRLDVGEAAKDIDPFMISGSKVLKGTGTYLVTGVGVNSMYGRLKMDVTERTEATPLQKKLSDIADRIAVAGVTVSVLLFAVLGIEILVQLPGSDRTFVELVQIFLRMFMVSISIIVVAVPEGLPLAVTLALAIGVTRMLKDNNLVRVLSACETMGNATVVCSDKTGTLTMNKMAVAAGCVGLDGSFDDLGHHVTEVNPSSRNEGGEPCCSGPENTSSLVRFRSSVDPLVRDVYMQSISMNTTASEGVVDGLSTFIGASTEVALLTFARTWLGMRPLQEERANTQIVQACPFDSRRKYMATVALQANGLHRLYLKGAPEVILRNCDRVLYNATLPLAEDATLTPGRHQSLLQIVDSYGKLSLRTIGFAYKDIVCWPPTSTSSEDEMWQQLLTGMTFLGTLAIHDPLRPEVTDAIAQCAQAGVSVRMVTGDNIQTARAIARECGILTDSGVAMEGSQFRNLSASQMYDLLPNLQVLARSSPEDKKTVVQRLKELGETVAVTGDGTNDGPALRTADVGFSMGISGTDVAKEASSIVLMDDNFSSIVSAIEWGRSINDVVKKFLHFQLTANITAVTLTFVSSVSSGTGESIISPAQLLWINLIMDTLAALALATDPANPSVLQRAPDTKATPLISITGWKMIIGQALYQLLVMFVLDFKGADLLKLVRSDEAATLETFVFNTFVWMQLFNLYNNRRLDNNLNVFEGLHKNVYFIVVNIVIILGQVLIVTIGGIARSTTSLSIKEWIFSILLGALCMPVAVLLRLLPDDAVASAFRLPRSWQTWFRKRSPSTTPSNATWLSTVDHIRCELVTCTQPRSSRLRRLIRASSRGWGWTSSEGNAERGHSDNERTPLLQNRDADVIGSRRGSVCAPSVVMVGMVAGGVGGLPRVEPHHDG</sequence>
<keyword evidence="10" id="KW-0460">Magnesium</keyword>
<keyword evidence="8 17" id="KW-0106">Calcium</keyword>
<keyword evidence="14 17" id="KW-0472">Membrane</keyword>
<dbReference type="NCBIfam" id="TIGR01494">
    <property type="entry name" value="ATPase_P-type"/>
    <property type="match status" value="2"/>
</dbReference>
<dbReference type="OrthoDB" id="3352408at2759"/>
<dbReference type="InterPro" id="IPR008250">
    <property type="entry name" value="ATPase_P-typ_transduc_dom_A_sf"/>
</dbReference>
<comment type="catalytic activity">
    <reaction evidence="15 17">
        <text>Ca(2+)(in) + ATP + H2O = Ca(2+)(out) + ADP + phosphate + H(+)</text>
        <dbReference type="Rhea" id="RHEA:18105"/>
        <dbReference type="ChEBI" id="CHEBI:15377"/>
        <dbReference type="ChEBI" id="CHEBI:15378"/>
        <dbReference type="ChEBI" id="CHEBI:29108"/>
        <dbReference type="ChEBI" id="CHEBI:30616"/>
        <dbReference type="ChEBI" id="CHEBI:43474"/>
        <dbReference type="ChEBI" id="CHEBI:456216"/>
        <dbReference type="EC" id="7.2.2.10"/>
    </reaction>
</comment>
<keyword evidence="23" id="KW-1185">Reference proteome</keyword>
<dbReference type="GO" id="GO:0016887">
    <property type="term" value="F:ATP hydrolysis activity"/>
    <property type="evidence" value="ECO:0007669"/>
    <property type="project" value="InterPro"/>
</dbReference>
<dbReference type="NCBIfam" id="TIGR01517">
    <property type="entry name" value="ATPase-IIB_Ca"/>
    <property type="match status" value="1"/>
</dbReference>
<evidence type="ECO:0000313" key="22">
    <source>
        <dbReference type="EMBL" id="EFY86012.1"/>
    </source>
</evidence>
<keyword evidence="7 17" id="KW-0547">Nucleotide-binding</keyword>
<dbReference type="Pfam" id="PF00689">
    <property type="entry name" value="Cation_ATPase_C"/>
    <property type="match status" value="1"/>
</dbReference>
<dbReference type="Gene3D" id="3.40.50.1000">
    <property type="entry name" value="HAD superfamily/HAD-like"/>
    <property type="match status" value="1"/>
</dbReference>
<keyword evidence="2 17" id="KW-0813">Transport</keyword>
<evidence type="ECO:0000256" key="6">
    <source>
        <dbReference type="ARBA" id="ARBA00022723"/>
    </source>
</evidence>
<evidence type="ECO:0000256" key="10">
    <source>
        <dbReference type="ARBA" id="ARBA00022842"/>
    </source>
</evidence>
<reference evidence="22 23" key="1">
    <citation type="journal article" date="2011" name="PLoS Genet.">
        <title>Genome sequencing and comparative transcriptomics of the model entomopathogenic fungi Metarhizium anisopliae and M. acridum.</title>
        <authorList>
            <person name="Gao Q."/>
            <person name="Jin K."/>
            <person name="Ying S.H."/>
            <person name="Zhang Y."/>
            <person name="Xiao G."/>
            <person name="Shang Y."/>
            <person name="Duan Z."/>
            <person name="Hu X."/>
            <person name="Xie X.Q."/>
            <person name="Zhou G."/>
            <person name="Peng G."/>
            <person name="Luo Z."/>
            <person name="Huang W."/>
            <person name="Wang B."/>
            <person name="Fang W."/>
            <person name="Wang S."/>
            <person name="Zhong Y."/>
            <person name="Ma L.J."/>
            <person name="St Leger R.J."/>
            <person name="Zhao G.P."/>
            <person name="Pei Y."/>
            <person name="Feng M.G."/>
            <person name="Xia Y."/>
            <person name="Wang C."/>
        </authorList>
    </citation>
    <scope>NUCLEOTIDE SEQUENCE [LARGE SCALE GENOMIC DNA]</scope>
    <source>
        <strain evidence="22 23">CQMa 102</strain>
    </source>
</reference>
<feature type="transmembrane region" description="Helical" evidence="17">
    <location>
        <begin position="227"/>
        <end position="248"/>
    </location>
</feature>
<feature type="domain" description="Cation-transporting P-type ATPase C-terminal" evidence="20">
    <location>
        <begin position="951"/>
        <end position="1125"/>
    </location>
</feature>
<evidence type="ECO:0000256" key="14">
    <source>
        <dbReference type="ARBA" id="ARBA00023136"/>
    </source>
</evidence>
<evidence type="ECO:0000256" key="18">
    <source>
        <dbReference type="SAM" id="MobiDB-lite"/>
    </source>
</evidence>
<dbReference type="PROSITE" id="PS00154">
    <property type="entry name" value="ATPASE_E1_E2"/>
    <property type="match status" value="1"/>
</dbReference>
<keyword evidence="3" id="KW-0926">Vacuole</keyword>
<dbReference type="PRINTS" id="PR00120">
    <property type="entry name" value="HATPASE"/>
</dbReference>
<dbReference type="InterPro" id="IPR006068">
    <property type="entry name" value="ATPase_P-typ_cation-transptr_C"/>
</dbReference>
<dbReference type="InterPro" id="IPR001757">
    <property type="entry name" value="P_typ_ATPase"/>
</dbReference>
<evidence type="ECO:0000256" key="7">
    <source>
        <dbReference type="ARBA" id="ARBA00022741"/>
    </source>
</evidence>
<comment type="caution">
    <text evidence="17">Lacks conserved residue(s) required for the propagation of feature annotation.</text>
</comment>
<evidence type="ECO:0000256" key="1">
    <source>
        <dbReference type="ARBA" id="ARBA00004128"/>
    </source>
</evidence>
<evidence type="ECO:0000256" key="11">
    <source>
        <dbReference type="ARBA" id="ARBA00022967"/>
    </source>
</evidence>
<evidence type="ECO:0000256" key="15">
    <source>
        <dbReference type="ARBA" id="ARBA00048694"/>
    </source>
</evidence>
<feature type="compositionally biased region" description="Basic and acidic residues" evidence="18">
    <location>
        <begin position="1200"/>
        <end position="1210"/>
    </location>
</feature>
<dbReference type="OMA" id="SDHVHVN"/>
<evidence type="ECO:0000259" key="21">
    <source>
        <dbReference type="Pfam" id="PF00690"/>
    </source>
</evidence>
<dbReference type="PANTHER" id="PTHR24093:SF369">
    <property type="entry name" value="CALCIUM-TRANSPORTING ATPASE"/>
    <property type="match status" value="1"/>
</dbReference>
<dbReference type="SUPFAM" id="SSF81660">
    <property type="entry name" value="Metal cation-transporting ATPase, ATP-binding domain N"/>
    <property type="match status" value="1"/>
</dbReference>
<feature type="region of interest" description="Disordered" evidence="18">
    <location>
        <begin position="1"/>
        <end position="21"/>
    </location>
</feature>
<feature type="domain" description="Cation-transporting P-type ATPase N-terminal" evidence="21">
    <location>
        <begin position="197"/>
        <end position="238"/>
    </location>
</feature>
<protein>
    <recommendedName>
        <fullName evidence="17">Calcium-transporting ATPase</fullName>
        <ecNumber evidence="17">7.2.2.10</ecNumber>
    </recommendedName>
</protein>
<dbReference type="FunCoup" id="E9EDL6">
    <property type="interactions" value="423"/>
</dbReference>
<evidence type="ECO:0000256" key="8">
    <source>
        <dbReference type="ARBA" id="ARBA00022837"/>
    </source>
</evidence>